<dbReference type="Proteomes" id="UP001148932">
    <property type="component" value="Unassembled WGS sequence"/>
</dbReference>
<sequence>MSNEYPVRAETHVSETESLTILRQALPSLWVIREVSERDYGLDVYVEIVGDDRMMRGNLVAIQLKSKAWVKFSTSEPKRSTFHKVERATLNYWLGMPVPVFLCLVCLKTKQCFWVNVKKQHREGVYSLCRTARDSEEVLGDGQEDGKNQEGKNKSCARNPVIRLLEKNHLNSIPTDFLTSYFTEREWPRVEAAIERGLTSFTSLGPLVLMCERKDENSQCTTTLQYLVDGHFEIFRTLSEHLLGKSQADHAYWYQENTKHAETRGLAKSYTFYFRTVHKIFRQILLEYRKCLIVAYDMVTKTHSEYFDQRFPFLRSHLECRPLTFLADDWYARYFFDEYEGETKHPEKLFFEDFDEYDWALNDIGRS</sequence>
<evidence type="ECO:0000313" key="2">
    <source>
        <dbReference type="EMBL" id="MDD2178168.1"/>
    </source>
</evidence>
<organism evidence="2 3">
    <name type="scientific">Acidovorax benzenivorans</name>
    <dbReference type="NCBI Taxonomy" id="2987520"/>
    <lineage>
        <taxon>Bacteria</taxon>
        <taxon>Pseudomonadati</taxon>
        <taxon>Pseudomonadota</taxon>
        <taxon>Betaproteobacteria</taxon>
        <taxon>Burkholderiales</taxon>
        <taxon>Comamonadaceae</taxon>
        <taxon>Acidovorax</taxon>
    </lineage>
</organism>
<feature type="domain" description="DUF4365" evidence="1">
    <location>
        <begin position="16"/>
        <end position="119"/>
    </location>
</feature>
<dbReference type="InterPro" id="IPR025375">
    <property type="entry name" value="DUF4365"/>
</dbReference>
<accession>A0ABT5RWU0</accession>
<evidence type="ECO:0000313" key="3">
    <source>
        <dbReference type="Proteomes" id="UP001148932"/>
    </source>
</evidence>
<dbReference type="RefSeq" id="WP_274110609.1">
    <property type="nucleotide sequence ID" value="NZ_JAPCKI010000006.1"/>
</dbReference>
<reference evidence="2" key="1">
    <citation type="submission" date="2022-10" db="EMBL/GenBank/DDBJ databases">
        <title>Description of microaerobic benzene degrading bacteria.</title>
        <authorList>
            <person name="Bedics A."/>
            <person name="Tancsics A."/>
            <person name="Banerjee S."/>
        </authorList>
    </citation>
    <scope>NUCLEOTIDE SEQUENCE</scope>
    <source>
        <strain evidence="2">D2M1</strain>
    </source>
</reference>
<evidence type="ECO:0000259" key="1">
    <source>
        <dbReference type="Pfam" id="PF14280"/>
    </source>
</evidence>
<protein>
    <submittedName>
        <fullName evidence="2">DUF4365 domain-containing protein</fullName>
    </submittedName>
</protein>
<dbReference type="Pfam" id="PF14280">
    <property type="entry name" value="DUF4365"/>
    <property type="match status" value="1"/>
</dbReference>
<keyword evidence="3" id="KW-1185">Reference proteome</keyword>
<dbReference type="EMBL" id="JAPCKI010000006">
    <property type="protein sequence ID" value="MDD2178168.1"/>
    <property type="molecule type" value="Genomic_DNA"/>
</dbReference>
<name>A0ABT5RWU0_9BURK</name>
<proteinExistence type="predicted"/>
<gene>
    <name evidence="2" type="ORF">OIN59_12050</name>
</gene>
<comment type="caution">
    <text evidence="2">The sequence shown here is derived from an EMBL/GenBank/DDBJ whole genome shotgun (WGS) entry which is preliminary data.</text>
</comment>